<dbReference type="PANTHER" id="PTHR11827:SF103">
    <property type="entry name" value="SODIUM CHLORIDE COTRANSPORTER 69, ISOFORM E"/>
    <property type="match status" value="1"/>
</dbReference>
<evidence type="ECO:0000313" key="6">
    <source>
        <dbReference type="Proteomes" id="UP000616769"/>
    </source>
</evidence>
<evidence type="ECO:0000256" key="3">
    <source>
        <dbReference type="ARBA" id="ARBA00022989"/>
    </source>
</evidence>
<evidence type="ECO:0000313" key="5">
    <source>
        <dbReference type="EMBL" id="KPM08222.1"/>
    </source>
</evidence>
<dbReference type="EMBL" id="JXLN01012231">
    <property type="protein sequence ID" value="KPM08222.1"/>
    <property type="molecule type" value="Genomic_DNA"/>
</dbReference>
<dbReference type="GO" id="GO:0016020">
    <property type="term" value="C:membrane"/>
    <property type="evidence" value="ECO:0007669"/>
    <property type="project" value="UniProtKB-SubCell"/>
</dbReference>
<evidence type="ECO:0000256" key="1">
    <source>
        <dbReference type="ARBA" id="ARBA00004141"/>
    </source>
</evidence>
<dbReference type="VEuPathDB" id="VectorBase:SSCA001022"/>
<accession>A0A132AB62</accession>
<keyword evidence="2" id="KW-0812">Transmembrane</keyword>
<proteinExistence type="predicted"/>
<reference evidence="5 6" key="1">
    <citation type="journal article" date="2015" name="Parasit. Vectors">
        <title>Draft genome of the scabies mite.</title>
        <authorList>
            <person name="Rider S.D.Jr."/>
            <person name="Morgan M.S."/>
            <person name="Arlian L.G."/>
        </authorList>
    </citation>
    <scope>NUCLEOTIDE SEQUENCE [LARGE SCALE GENOMIC DNA]</scope>
    <source>
        <strain evidence="5">Arlian Lab</strain>
    </source>
</reference>
<dbReference type="GO" id="GO:1990573">
    <property type="term" value="P:potassium ion import across plasma membrane"/>
    <property type="evidence" value="ECO:0007669"/>
    <property type="project" value="TreeGrafter"/>
</dbReference>
<organism evidence="5 6">
    <name type="scientific">Sarcoptes scabiei</name>
    <name type="common">Itch mite</name>
    <name type="synonym">Acarus scabiei</name>
    <dbReference type="NCBI Taxonomy" id="52283"/>
    <lineage>
        <taxon>Eukaryota</taxon>
        <taxon>Metazoa</taxon>
        <taxon>Ecdysozoa</taxon>
        <taxon>Arthropoda</taxon>
        <taxon>Chelicerata</taxon>
        <taxon>Arachnida</taxon>
        <taxon>Acari</taxon>
        <taxon>Acariformes</taxon>
        <taxon>Sarcoptiformes</taxon>
        <taxon>Astigmata</taxon>
        <taxon>Psoroptidia</taxon>
        <taxon>Sarcoptoidea</taxon>
        <taxon>Sarcoptidae</taxon>
        <taxon>Sarcoptinae</taxon>
        <taxon>Sarcoptes</taxon>
    </lineage>
</organism>
<dbReference type="OrthoDB" id="2020542at2759"/>
<name>A0A132AB62_SARSC</name>
<evidence type="ECO:0000256" key="2">
    <source>
        <dbReference type="ARBA" id="ARBA00022692"/>
    </source>
</evidence>
<evidence type="ECO:0000256" key="4">
    <source>
        <dbReference type="ARBA" id="ARBA00023136"/>
    </source>
</evidence>
<comment type="subcellular location">
    <subcellularLocation>
        <location evidence="1">Membrane</location>
        <topology evidence="1">Multi-pass membrane protein</topology>
    </subcellularLocation>
</comment>
<dbReference type="PANTHER" id="PTHR11827">
    <property type="entry name" value="SOLUTE CARRIER FAMILY 12, CATION COTRANSPORTERS"/>
    <property type="match status" value="1"/>
</dbReference>
<dbReference type="GO" id="GO:0006884">
    <property type="term" value="P:cell volume homeostasis"/>
    <property type="evidence" value="ECO:0007669"/>
    <property type="project" value="TreeGrafter"/>
</dbReference>
<dbReference type="GO" id="GO:0055064">
    <property type="term" value="P:chloride ion homeostasis"/>
    <property type="evidence" value="ECO:0007669"/>
    <property type="project" value="TreeGrafter"/>
</dbReference>
<protein>
    <submittedName>
        <fullName evidence="5">Uncharacterized protein</fullName>
    </submittedName>
</protein>
<dbReference type="InterPro" id="IPR004842">
    <property type="entry name" value="SLC12A_fam"/>
</dbReference>
<gene>
    <name evidence="5" type="ORF">QR98_0067360</name>
</gene>
<dbReference type="AlphaFoldDB" id="A0A132AB62"/>
<keyword evidence="4" id="KW-0472">Membrane</keyword>
<dbReference type="GO" id="GO:0008511">
    <property type="term" value="F:sodium:potassium:chloride symporter activity"/>
    <property type="evidence" value="ECO:0007669"/>
    <property type="project" value="TreeGrafter"/>
</dbReference>
<keyword evidence="3" id="KW-1133">Transmembrane helix</keyword>
<dbReference type="GO" id="GO:0055078">
    <property type="term" value="P:sodium ion homeostasis"/>
    <property type="evidence" value="ECO:0007669"/>
    <property type="project" value="TreeGrafter"/>
</dbReference>
<comment type="caution">
    <text evidence="5">The sequence shown here is derived from an EMBL/GenBank/DDBJ whole genome shotgun (WGS) entry which is preliminary data.</text>
</comment>
<sequence length="95" mass="11238">MEINMNRRRSSVFPQYLRRNTERKDSIFASESTNNLFPYTIDDKEINLNNYLNQSQNGLKFGWINGVYIRTVLNIFGVMLFIRMGWITALIIVNK</sequence>
<dbReference type="Proteomes" id="UP000616769">
    <property type="component" value="Unassembled WGS sequence"/>
</dbReference>
<dbReference type="GO" id="GO:0055075">
    <property type="term" value="P:potassium ion homeostasis"/>
    <property type="evidence" value="ECO:0007669"/>
    <property type="project" value="TreeGrafter"/>
</dbReference>